<proteinExistence type="predicted"/>
<feature type="domain" description="Glutamine amidotransferase" evidence="11">
    <location>
        <begin position="4"/>
        <end position="196"/>
    </location>
</feature>
<keyword evidence="3" id="KW-0028">Amino-acid biosynthesis</keyword>
<dbReference type="Proteomes" id="UP000230531">
    <property type="component" value="Chromosome"/>
</dbReference>
<dbReference type="InterPro" id="IPR029062">
    <property type="entry name" value="Class_I_gatase-like"/>
</dbReference>
<dbReference type="GO" id="GO:0000105">
    <property type="term" value="P:L-histidine biosynthetic process"/>
    <property type="evidence" value="ECO:0007669"/>
    <property type="project" value="UniProtKB-UniPathway"/>
</dbReference>
<comment type="catalytic activity">
    <reaction evidence="8">
        <text>5-[(5-phospho-1-deoxy-D-ribulos-1-ylimino)methylamino]-1-(5-phospho-beta-D-ribosyl)imidazole-4-carboxamide + L-glutamine = D-erythro-1-(imidazol-4-yl)glycerol 3-phosphate + 5-amino-1-(5-phospho-beta-D-ribosyl)imidazole-4-carboxamide + L-glutamate + H(+)</text>
        <dbReference type="Rhea" id="RHEA:24793"/>
        <dbReference type="ChEBI" id="CHEBI:15378"/>
        <dbReference type="ChEBI" id="CHEBI:29985"/>
        <dbReference type="ChEBI" id="CHEBI:58278"/>
        <dbReference type="ChEBI" id="CHEBI:58359"/>
        <dbReference type="ChEBI" id="CHEBI:58475"/>
        <dbReference type="ChEBI" id="CHEBI:58525"/>
        <dbReference type="EC" id="4.3.2.10"/>
    </reaction>
</comment>
<evidence type="ECO:0000259" key="11">
    <source>
        <dbReference type="Pfam" id="PF00117"/>
    </source>
</evidence>
<dbReference type="GO" id="GO:0004359">
    <property type="term" value="F:glutaminase activity"/>
    <property type="evidence" value="ECO:0007669"/>
    <property type="project" value="UniProtKB-EC"/>
</dbReference>
<evidence type="ECO:0000256" key="2">
    <source>
        <dbReference type="ARBA" id="ARBA00011152"/>
    </source>
</evidence>
<comment type="catalytic activity">
    <reaction evidence="9">
        <text>L-glutamine + H2O = L-glutamate + NH4(+)</text>
        <dbReference type="Rhea" id="RHEA:15889"/>
        <dbReference type="ChEBI" id="CHEBI:15377"/>
        <dbReference type="ChEBI" id="CHEBI:28938"/>
        <dbReference type="ChEBI" id="CHEBI:29985"/>
        <dbReference type="ChEBI" id="CHEBI:58359"/>
        <dbReference type="EC" id="3.5.1.2"/>
    </reaction>
</comment>
<dbReference type="NCBIfam" id="TIGR01855">
    <property type="entry name" value="IMP_synth_hisH"/>
    <property type="match status" value="1"/>
</dbReference>
<evidence type="ECO:0000256" key="4">
    <source>
        <dbReference type="ARBA" id="ARBA00022801"/>
    </source>
</evidence>
<evidence type="ECO:0000256" key="6">
    <source>
        <dbReference type="ARBA" id="ARBA00023102"/>
    </source>
</evidence>
<dbReference type="PROSITE" id="PS51273">
    <property type="entry name" value="GATASE_TYPE_1"/>
    <property type="match status" value="1"/>
</dbReference>
<evidence type="ECO:0000256" key="8">
    <source>
        <dbReference type="ARBA" id="ARBA00047838"/>
    </source>
</evidence>
<dbReference type="PANTHER" id="PTHR42701">
    <property type="entry name" value="IMIDAZOLE GLYCEROL PHOSPHATE SYNTHASE SUBUNIT HISH"/>
    <property type="match status" value="1"/>
</dbReference>
<protein>
    <submittedName>
        <fullName evidence="12">Imidazole glycerol phosphate synthase subunit HisH</fullName>
    </submittedName>
</protein>
<evidence type="ECO:0000313" key="13">
    <source>
        <dbReference type="Proteomes" id="UP000230531"/>
    </source>
</evidence>
<keyword evidence="4" id="KW-0378">Hydrolase</keyword>
<feature type="active site" evidence="10">
    <location>
        <position position="184"/>
    </location>
</feature>
<dbReference type="PIRSF" id="PIRSF000495">
    <property type="entry name" value="Amidotransf_hisH"/>
    <property type="match status" value="1"/>
</dbReference>
<dbReference type="AlphaFoldDB" id="A0A2K8K4G9"/>
<feature type="active site" description="Nucleophile" evidence="10">
    <location>
        <position position="75"/>
    </location>
</feature>
<comment type="subunit">
    <text evidence="2">Heterodimer of HisH and HisF.</text>
</comment>
<sequence length="200" mass="23604">MNILLINYGTSNINSIYNALKKVKKIKVFINNFEKKHYDKIIFPGQGHITNCIKFLSKIYYLKNYLSNSYILGICIGYHIFFKKSIENEKINCLNIINENIDLIAKNCCYNTSNPNINWNNVNIIKNHKIFKKLPLNFKQYFMHSYSSIFKNQKFSYATSIFNNIIFNSIIIKENKFLFQFHPEKSSKIGLLLLNNFLNL</sequence>
<evidence type="ECO:0000256" key="9">
    <source>
        <dbReference type="ARBA" id="ARBA00049534"/>
    </source>
</evidence>
<dbReference type="OrthoDB" id="9807137at2"/>
<dbReference type="Gene3D" id="3.40.50.880">
    <property type="match status" value="1"/>
</dbReference>
<gene>
    <name evidence="12" type="primary">hisH</name>
    <name evidence="12" type="ORF">CUN91_00865</name>
</gene>
<evidence type="ECO:0000256" key="5">
    <source>
        <dbReference type="ARBA" id="ARBA00022962"/>
    </source>
</evidence>
<dbReference type="UniPathway" id="UPA00031">
    <property type="reaction ID" value="UER00010"/>
</dbReference>
<keyword evidence="5" id="KW-0315">Glutamine amidotransferase</keyword>
<dbReference type="PANTHER" id="PTHR42701:SF1">
    <property type="entry name" value="IMIDAZOLE GLYCEROL PHOSPHATE SYNTHASE SUBUNIT HISH"/>
    <property type="match status" value="1"/>
</dbReference>
<feature type="active site" evidence="10">
    <location>
        <position position="182"/>
    </location>
</feature>
<dbReference type="GO" id="GO:0016829">
    <property type="term" value="F:lyase activity"/>
    <property type="evidence" value="ECO:0007669"/>
    <property type="project" value="UniProtKB-KW"/>
</dbReference>
<evidence type="ECO:0000256" key="1">
    <source>
        <dbReference type="ARBA" id="ARBA00005091"/>
    </source>
</evidence>
<dbReference type="EMBL" id="CP024798">
    <property type="protein sequence ID" value="ATX33500.1"/>
    <property type="molecule type" value="Genomic_DNA"/>
</dbReference>
<reference evidence="12 13" key="1">
    <citation type="submission" date="2017-11" db="EMBL/GenBank/DDBJ databases">
        <title>The genome sequence of Candidatus Carsonella ruddii from the psyllid Bactericera trigonica.</title>
        <authorList>
            <person name="Katsir L."/>
            <person name="Zhepu R."/>
            <person name="Piasezky A."/>
            <person name="Jong J."/>
            <person name="Sela N."/>
            <person name="Freilich S."/>
            <person name="Bahar O."/>
        </authorList>
    </citation>
    <scope>NUCLEOTIDE SEQUENCE [LARGE SCALE GENOMIC DNA]</scope>
    <source>
        <strain evidence="12 13">BT</strain>
    </source>
</reference>
<evidence type="ECO:0000256" key="10">
    <source>
        <dbReference type="PIRSR" id="PIRSR000495-1"/>
    </source>
</evidence>
<name>A0A2K8K4G9_CARRU</name>
<dbReference type="RefSeq" id="WP_157801568.1">
    <property type="nucleotide sequence ID" value="NZ_CP024798.1"/>
</dbReference>
<dbReference type="InterPro" id="IPR010139">
    <property type="entry name" value="Imidazole-glycPsynth_HisH"/>
</dbReference>
<keyword evidence="6" id="KW-0368">Histidine biosynthesis</keyword>
<keyword evidence="7" id="KW-0456">Lyase</keyword>
<evidence type="ECO:0000256" key="3">
    <source>
        <dbReference type="ARBA" id="ARBA00022605"/>
    </source>
</evidence>
<dbReference type="GO" id="GO:0000107">
    <property type="term" value="F:imidazoleglycerol-phosphate synthase activity"/>
    <property type="evidence" value="ECO:0007669"/>
    <property type="project" value="RHEA"/>
</dbReference>
<dbReference type="Pfam" id="PF00117">
    <property type="entry name" value="GATase"/>
    <property type="match status" value="1"/>
</dbReference>
<dbReference type="SUPFAM" id="SSF52317">
    <property type="entry name" value="Class I glutamine amidotransferase-like"/>
    <property type="match status" value="1"/>
</dbReference>
<organism evidence="12 13">
    <name type="scientific">Carsonella ruddii</name>
    <dbReference type="NCBI Taxonomy" id="114186"/>
    <lineage>
        <taxon>Bacteria</taxon>
        <taxon>Pseudomonadati</taxon>
        <taxon>Pseudomonadota</taxon>
        <taxon>Gammaproteobacteria</taxon>
        <taxon>Oceanospirillales</taxon>
        <taxon>Halomonadaceae</taxon>
        <taxon>Zymobacter group</taxon>
        <taxon>Candidatus Carsonella</taxon>
    </lineage>
</organism>
<evidence type="ECO:0000256" key="7">
    <source>
        <dbReference type="ARBA" id="ARBA00023239"/>
    </source>
</evidence>
<comment type="pathway">
    <text evidence="1">Amino-acid biosynthesis; L-histidine biosynthesis; L-histidine from 5-phospho-alpha-D-ribose 1-diphosphate: step 5/9.</text>
</comment>
<dbReference type="InterPro" id="IPR017926">
    <property type="entry name" value="GATASE"/>
</dbReference>
<evidence type="ECO:0000313" key="12">
    <source>
        <dbReference type="EMBL" id="ATX33500.1"/>
    </source>
</evidence>
<accession>A0A2K8K4G9</accession>